<dbReference type="RefSeq" id="WP_133169845.1">
    <property type="nucleotide sequence ID" value="NZ_CP038498.1"/>
</dbReference>
<dbReference type="EMBL" id="CP038498">
    <property type="protein sequence ID" value="QJA19345.1"/>
    <property type="molecule type" value="Genomic_DNA"/>
</dbReference>
<evidence type="ECO:0000313" key="1">
    <source>
        <dbReference type="EMBL" id="QJA19345.1"/>
    </source>
</evidence>
<evidence type="ECO:0000313" key="2">
    <source>
        <dbReference type="Proteomes" id="UP000502681"/>
    </source>
</evidence>
<protein>
    <submittedName>
        <fullName evidence="1">Uncharacterized protein</fullName>
    </submittedName>
</protein>
<keyword evidence="2" id="KW-1185">Reference proteome</keyword>
<gene>
    <name evidence="1" type="ORF">E2566_05090</name>
</gene>
<accession>A0ABX6KZ57</accession>
<proteinExistence type="predicted"/>
<dbReference type="Proteomes" id="UP000502681">
    <property type="component" value="Chromosome"/>
</dbReference>
<name>A0ABX6KZ57_9GAMM</name>
<organism evidence="1 2">
    <name type="scientific">Pectobacterium punjabense</name>
    <dbReference type="NCBI Taxonomy" id="2108399"/>
    <lineage>
        <taxon>Bacteria</taxon>
        <taxon>Pseudomonadati</taxon>
        <taxon>Pseudomonadota</taxon>
        <taxon>Gammaproteobacteria</taxon>
        <taxon>Enterobacterales</taxon>
        <taxon>Pectobacteriaceae</taxon>
        <taxon>Pectobacterium</taxon>
    </lineage>
</organism>
<reference evidence="1 2" key="1">
    <citation type="submission" date="2019-04" db="EMBL/GenBank/DDBJ databases">
        <title>Whole Genome Sequencing of Pectobacterium punjabense SS95.</title>
        <authorList>
            <person name="Sarfraz S."/>
            <person name="Oulghazi S."/>
            <person name="Roques C."/>
            <person name="Vandecasteele C."/>
            <person name="Faure D."/>
        </authorList>
    </citation>
    <scope>NUCLEOTIDE SEQUENCE [LARGE SCALE GENOMIC DNA]</scope>
    <source>
        <strain evidence="1 2">SS95</strain>
    </source>
</reference>
<dbReference type="GeneID" id="90762311"/>
<sequence>MSDISVRRMAENNGSDATFSCVLWQKMDKGKVCQSVMVWGRGTRRETLPPQLGDQDWDGKSKKAMTYALISARVGP</sequence>